<protein>
    <submittedName>
        <fullName evidence="1">RCG48756</fullName>
    </submittedName>
</protein>
<dbReference type="Proteomes" id="UP000234681">
    <property type="component" value="Chromosome 7"/>
</dbReference>
<dbReference type="AlphaFoldDB" id="A6IGW6"/>
<evidence type="ECO:0000313" key="1">
    <source>
        <dbReference type="EMBL" id="EDM16582.1"/>
    </source>
</evidence>
<proteinExistence type="predicted"/>
<dbReference type="EMBL" id="CH473960">
    <property type="protein sequence ID" value="EDM16582.1"/>
    <property type="molecule type" value="Genomic_DNA"/>
</dbReference>
<reference evidence="1 2" key="1">
    <citation type="submission" date="2005-09" db="EMBL/GenBank/DDBJ databases">
        <authorList>
            <person name="Mural R.J."/>
            <person name="Li P.W."/>
            <person name="Adams M.D."/>
            <person name="Amanatides P.G."/>
            <person name="Baden-Tillson H."/>
            <person name="Barnstead M."/>
            <person name="Chin S.H."/>
            <person name="Dew I."/>
            <person name="Evans C.A."/>
            <person name="Ferriera S."/>
            <person name="Flanigan M."/>
            <person name="Fosler C."/>
            <person name="Glodek A."/>
            <person name="Gu Z."/>
            <person name="Holt R.A."/>
            <person name="Jennings D."/>
            <person name="Kraft C.L."/>
            <person name="Lu F."/>
            <person name="Nguyen T."/>
            <person name="Nusskern D.R."/>
            <person name="Pfannkoch C.M."/>
            <person name="Sitter C."/>
            <person name="Sutton G.G."/>
            <person name="Venter J.C."/>
            <person name="Wang Z."/>
            <person name="Woodage T."/>
            <person name="Zheng X.H."/>
            <person name="Zhong F."/>
        </authorList>
    </citation>
    <scope>NUCLEOTIDE SEQUENCE [LARGE SCALE GENOMIC DNA]</scope>
    <source>
        <strain>BN</strain>
        <strain evidence="2">Sprague-Dawley</strain>
    </source>
</reference>
<gene>
    <name evidence="1" type="ORF">rCG_48756</name>
</gene>
<name>A6IGW6_RAT</name>
<organism evidence="1 2">
    <name type="scientific">Rattus norvegicus</name>
    <name type="common">Rat</name>
    <dbReference type="NCBI Taxonomy" id="10116"/>
    <lineage>
        <taxon>Eukaryota</taxon>
        <taxon>Metazoa</taxon>
        <taxon>Chordata</taxon>
        <taxon>Craniata</taxon>
        <taxon>Vertebrata</taxon>
        <taxon>Euteleostomi</taxon>
        <taxon>Mammalia</taxon>
        <taxon>Eutheria</taxon>
        <taxon>Euarchontoglires</taxon>
        <taxon>Glires</taxon>
        <taxon>Rodentia</taxon>
        <taxon>Myomorpha</taxon>
        <taxon>Muroidea</taxon>
        <taxon>Muridae</taxon>
        <taxon>Murinae</taxon>
        <taxon>Rattus</taxon>
    </lineage>
</organism>
<accession>A6IGW6</accession>
<evidence type="ECO:0000313" key="2">
    <source>
        <dbReference type="Proteomes" id="UP000234681"/>
    </source>
</evidence>
<sequence>MCVAQAINILEVRCPICWKIENHRIEKQMSFEHPAINRKLRTGPQFQP</sequence>